<gene>
    <name evidence="2" type="ORF">OBBRIDRAFT_828387</name>
</gene>
<protein>
    <submittedName>
        <fullName evidence="2">Uncharacterized protein</fullName>
    </submittedName>
</protein>
<sequence>MLSIKCYVWTIGQRRRTQPTDGDETGLDVLHPDPYVDGWPVLLLLDEGTSGRTATTRSSRRRRSSVPRQSCPEGKVQIQRHRRRATNVPDLWTSYTSRLWTASARGKYGVPLAQIRPTLRRWRCQERKTANDRHVVRRLPGSLNSALHDHEGKRADGKNGFQIYRPRSPVSAVRADQRRGRQRGARTPAVTATVEDVLCETRGGDAELLRMLQLHSRLELSRREVETLEMYMPAAVGLPGDVGAEAEGVRGSGSPVL</sequence>
<keyword evidence="3" id="KW-1185">Reference proteome</keyword>
<accession>A0A8E2AQW3</accession>
<dbReference type="Proteomes" id="UP000250043">
    <property type="component" value="Unassembled WGS sequence"/>
</dbReference>
<name>A0A8E2AQW3_9APHY</name>
<evidence type="ECO:0000313" key="2">
    <source>
        <dbReference type="EMBL" id="OCH86309.1"/>
    </source>
</evidence>
<dbReference type="AlphaFoldDB" id="A0A8E2AQW3"/>
<evidence type="ECO:0000256" key="1">
    <source>
        <dbReference type="SAM" id="MobiDB-lite"/>
    </source>
</evidence>
<feature type="region of interest" description="Disordered" evidence="1">
    <location>
        <begin position="50"/>
        <end position="83"/>
    </location>
</feature>
<dbReference type="EMBL" id="KV722534">
    <property type="protein sequence ID" value="OCH86309.1"/>
    <property type="molecule type" value="Genomic_DNA"/>
</dbReference>
<evidence type="ECO:0000313" key="3">
    <source>
        <dbReference type="Proteomes" id="UP000250043"/>
    </source>
</evidence>
<organism evidence="2 3">
    <name type="scientific">Obba rivulosa</name>
    <dbReference type="NCBI Taxonomy" id="1052685"/>
    <lineage>
        <taxon>Eukaryota</taxon>
        <taxon>Fungi</taxon>
        <taxon>Dikarya</taxon>
        <taxon>Basidiomycota</taxon>
        <taxon>Agaricomycotina</taxon>
        <taxon>Agaricomycetes</taxon>
        <taxon>Polyporales</taxon>
        <taxon>Gelatoporiaceae</taxon>
        <taxon>Obba</taxon>
    </lineage>
</organism>
<proteinExistence type="predicted"/>
<reference evidence="2 3" key="1">
    <citation type="submission" date="2016-07" db="EMBL/GenBank/DDBJ databases">
        <title>Draft genome of the white-rot fungus Obba rivulosa 3A-2.</title>
        <authorList>
            <consortium name="DOE Joint Genome Institute"/>
            <person name="Miettinen O."/>
            <person name="Riley R."/>
            <person name="Acob R."/>
            <person name="Barry K."/>
            <person name="Cullen D."/>
            <person name="De Vries R."/>
            <person name="Hainaut M."/>
            <person name="Hatakka A."/>
            <person name="Henrissat B."/>
            <person name="Hilden K."/>
            <person name="Kuo R."/>
            <person name="Labutti K."/>
            <person name="Lipzen A."/>
            <person name="Makela M.R."/>
            <person name="Sandor L."/>
            <person name="Spatafora J.W."/>
            <person name="Grigoriev I.V."/>
            <person name="Hibbett D.S."/>
        </authorList>
    </citation>
    <scope>NUCLEOTIDE SEQUENCE [LARGE SCALE GENOMIC DNA]</scope>
    <source>
        <strain evidence="2 3">3A-2</strain>
    </source>
</reference>